<dbReference type="AlphaFoldDB" id="A0A918D4Q3"/>
<feature type="region of interest" description="Disordered" evidence="1">
    <location>
        <begin position="1"/>
        <end position="31"/>
    </location>
</feature>
<protein>
    <submittedName>
        <fullName evidence="2">Uncharacterized protein</fullName>
    </submittedName>
</protein>
<gene>
    <name evidence="2" type="ORF">GCM10011579_033580</name>
</gene>
<feature type="compositionally biased region" description="Basic and acidic residues" evidence="1">
    <location>
        <begin position="11"/>
        <end position="25"/>
    </location>
</feature>
<proteinExistence type="predicted"/>
<name>A0A918D4Q3_9ACTN</name>
<evidence type="ECO:0000256" key="1">
    <source>
        <dbReference type="SAM" id="MobiDB-lite"/>
    </source>
</evidence>
<evidence type="ECO:0000313" key="2">
    <source>
        <dbReference type="EMBL" id="GGN64307.1"/>
    </source>
</evidence>
<dbReference type="EMBL" id="BMMM01000005">
    <property type="protein sequence ID" value="GGN64307.1"/>
    <property type="molecule type" value="Genomic_DNA"/>
</dbReference>
<keyword evidence="3" id="KW-1185">Reference proteome</keyword>
<sequence>MNLRQGAPGATDEKETPADGAERIRGGPAAAVRDLQPFEEFCRRHVDAVMRHGVGVRAGHTAGRGPGPTVPGTQGAAGAGGLRGRETNPAAVQASSDGIGDTGRIAAARRKGRSMSPRMTFEDRLRGELKSEIRLREAGA</sequence>
<organism evidence="2 3">
    <name type="scientific">Streptomyces albiflavescens</name>
    <dbReference type="NCBI Taxonomy" id="1623582"/>
    <lineage>
        <taxon>Bacteria</taxon>
        <taxon>Bacillati</taxon>
        <taxon>Actinomycetota</taxon>
        <taxon>Actinomycetes</taxon>
        <taxon>Kitasatosporales</taxon>
        <taxon>Streptomycetaceae</taxon>
        <taxon>Streptomyces</taxon>
    </lineage>
</organism>
<accession>A0A918D4Q3</accession>
<feature type="region of interest" description="Disordered" evidence="1">
    <location>
        <begin position="57"/>
        <end position="123"/>
    </location>
</feature>
<comment type="caution">
    <text evidence="2">The sequence shown here is derived from an EMBL/GenBank/DDBJ whole genome shotgun (WGS) entry which is preliminary data.</text>
</comment>
<dbReference type="Proteomes" id="UP000600365">
    <property type="component" value="Unassembled WGS sequence"/>
</dbReference>
<reference evidence="2 3" key="1">
    <citation type="journal article" date="2014" name="Int. J. Syst. Evol. Microbiol.">
        <title>Complete genome sequence of Corynebacterium casei LMG S-19264T (=DSM 44701T), isolated from a smear-ripened cheese.</title>
        <authorList>
            <consortium name="US DOE Joint Genome Institute (JGI-PGF)"/>
            <person name="Walter F."/>
            <person name="Albersmeier A."/>
            <person name="Kalinowski J."/>
            <person name="Ruckert C."/>
        </authorList>
    </citation>
    <scope>NUCLEOTIDE SEQUENCE [LARGE SCALE GENOMIC DNA]</scope>
    <source>
        <strain evidence="2 3">CGMCC 4.7111</strain>
    </source>
</reference>
<evidence type="ECO:0000313" key="3">
    <source>
        <dbReference type="Proteomes" id="UP000600365"/>
    </source>
</evidence>